<gene>
    <name evidence="2" type="ORF">AFUS01_LOCUS26813</name>
</gene>
<feature type="non-terminal residue" evidence="2">
    <location>
        <position position="1"/>
    </location>
</feature>
<comment type="caution">
    <text evidence="2">The sequence shown here is derived from an EMBL/GenBank/DDBJ whole genome shotgun (WGS) entry which is preliminary data.</text>
</comment>
<dbReference type="EMBL" id="CAJVCH010363080">
    <property type="protein sequence ID" value="CAG7816183.1"/>
    <property type="molecule type" value="Genomic_DNA"/>
</dbReference>
<dbReference type="AlphaFoldDB" id="A0A8J2L5Z3"/>
<feature type="compositionally biased region" description="Gly residues" evidence="1">
    <location>
        <begin position="1"/>
        <end position="12"/>
    </location>
</feature>
<reference evidence="2" key="1">
    <citation type="submission" date="2021-06" db="EMBL/GenBank/DDBJ databases">
        <authorList>
            <person name="Hodson N. C."/>
            <person name="Mongue J. A."/>
            <person name="Jaron S. K."/>
        </authorList>
    </citation>
    <scope>NUCLEOTIDE SEQUENCE</scope>
</reference>
<evidence type="ECO:0000313" key="3">
    <source>
        <dbReference type="Proteomes" id="UP000708208"/>
    </source>
</evidence>
<accession>A0A8J2L5Z3</accession>
<name>A0A8J2L5Z3_9HEXA</name>
<evidence type="ECO:0000256" key="1">
    <source>
        <dbReference type="SAM" id="MobiDB-lite"/>
    </source>
</evidence>
<protein>
    <submittedName>
        <fullName evidence="2">Uncharacterized protein</fullName>
    </submittedName>
</protein>
<feature type="compositionally biased region" description="Gly residues" evidence="1">
    <location>
        <begin position="43"/>
        <end position="52"/>
    </location>
</feature>
<organism evidence="2 3">
    <name type="scientific">Allacma fusca</name>
    <dbReference type="NCBI Taxonomy" id="39272"/>
    <lineage>
        <taxon>Eukaryota</taxon>
        <taxon>Metazoa</taxon>
        <taxon>Ecdysozoa</taxon>
        <taxon>Arthropoda</taxon>
        <taxon>Hexapoda</taxon>
        <taxon>Collembola</taxon>
        <taxon>Symphypleona</taxon>
        <taxon>Sminthuridae</taxon>
        <taxon>Allacma</taxon>
    </lineage>
</organism>
<keyword evidence="3" id="KW-1185">Reference proteome</keyword>
<sequence length="189" mass="20356">IAERSGGGGPEAPGGYPFFALLREQEPEQEPEGKAQNPPSFTTGGGAGGQEPPGGYPFLGLAPGAGAGAREEKPIVQKVVVETKIAEPSSGPIRAVMVVATVPPVKGPTCYRFQGSGIWRSIVLPMVKISLNAVNVASMVMKRQSVRELKKELKKGNHHFQVYTKYAELFHCDVIFKMFICLVPVIFYN</sequence>
<proteinExistence type="predicted"/>
<feature type="region of interest" description="Disordered" evidence="1">
    <location>
        <begin position="1"/>
        <end position="63"/>
    </location>
</feature>
<dbReference type="Proteomes" id="UP000708208">
    <property type="component" value="Unassembled WGS sequence"/>
</dbReference>
<evidence type="ECO:0000313" key="2">
    <source>
        <dbReference type="EMBL" id="CAG7816183.1"/>
    </source>
</evidence>